<evidence type="ECO:0000313" key="2">
    <source>
        <dbReference type="Proteomes" id="UP000198534"/>
    </source>
</evidence>
<protein>
    <submittedName>
        <fullName evidence="1">Phage terminase, small subunit</fullName>
    </submittedName>
</protein>
<dbReference type="AlphaFoldDB" id="A0A1H3C5P6"/>
<keyword evidence="2" id="KW-1185">Reference proteome</keyword>
<evidence type="ECO:0000313" key="1">
    <source>
        <dbReference type="EMBL" id="SDX49473.1"/>
    </source>
</evidence>
<organism evidence="1 2">
    <name type="scientific">Marininema mesophilum</name>
    <dbReference type="NCBI Taxonomy" id="1048340"/>
    <lineage>
        <taxon>Bacteria</taxon>
        <taxon>Bacillati</taxon>
        <taxon>Bacillota</taxon>
        <taxon>Bacilli</taxon>
        <taxon>Bacillales</taxon>
        <taxon>Thermoactinomycetaceae</taxon>
        <taxon>Marininema</taxon>
    </lineage>
</organism>
<dbReference type="EMBL" id="FNNQ01000020">
    <property type="protein sequence ID" value="SDX49473.1"/>
    <property type="molecule type" value="Genomic_DNA"/>
</dbReference>
<sequence length="89" mass="10495">MGRKAKPIGLHIVEGNGSRLTKKKQLHEQMKSLAVEFGLTPSSRARLAMPQKKKWKGLKKQAVEFSRQPEWMMLLTRYYEFISWQRFIC</sequence>
<gene>
    <name evidence="1" type="ORF">SAMN05444487_12021</name>
</gene>
<proteinExistence type="predicted"/>
<dbReference type="Pfam" id="PF05119">
    <property type="entry name" value="Terminase_4"/>
    <property type="match status" value="1"/>
</dbReference>
<dbReference type="Proteomes" id="UP000198534">
    <property type="component" value="Unassembled WGS sequence"/>
</dbReference>
<reference evidence="1 2" key="1">
    <citation type="submission" date="2016-10" db="EMBL/GenBank/DDBJ databases">
        <authorList>
            <person name="de Groot N.N."/>
        </authorList>
    </citation>
    <scope>NUCLEOTIDE SEQUENCE [LARGE SCALE GENOMIC DNA]</scope>
    <source>
        <strain evidence="1 2">DSM 45610</strain>
    </source>
</reference>
<accession>A0A1H3C5P6</accession>
<name>A0A1H3C5P6_9BACL</name>
<dbReference type="InterPro" id="IPR006448">
    <property type="entry name" value="Phage_term_ssu_P27"/>
</dbReference>